<protein>
    <submittedName>
        <fullName evidence="3">ArsR family transcriptional regulator</fullName>
    </submittedName>
</protein>
<feature type="domain" description="HTH arsR-type" evidence="2">
    <location>
        <begin position="21"/>
        <end position="117"/>
    </location>
</feature>
<dbReference type="Pfam" id="PF12840">
    <property type="entry name" value="HTH_20"/>
    <property type="match status" value="1"/>
</dbReference>
<evidence type="ECO:0000313" key="4">
    <source>
        <dbReference type="Proteomes" id="UP000245590"/>
    </source>
</evidence>
<accession>A0A2U2RJH4</accession>
<dbReference type="RefSeq" id="WP_109275776.1">
    <property type="nucleotide sequence ID" value="NZ_QFKX01000003.1"/>
</dbReference>
<proteinExistence type="predicted"/>
<comment type="caution">
    <text evidence="3">The sequence shown here is derived from an EMBL/GenBank/DDBJ whole genome shotgun (WGS) entry which is preliminary data.</text>
</comment>
<dbReference type="OrthoDB" id="7945987at2"/>
<sequence>MSTSEFPDYALEEVQVVTEPRVVKAIFDPLRGLLLELLLERAASVQELAAAVDRPRSSIAYHVKVLHEAGVLQVVRTRMVRGREESFYGRTARLFSVGDVRFDPGRETPGFFETAAREAAPAIQADDLRGLTRYAWIDREKAAEFWDRVMELVAEYGRLPRTSEGTRAYALLTAMYPTDHPRLAPPDGDGDGPPAEG</sequence>
<dbReference type="Proteomes" id="UP000245590">
    <property type="component" value="Unassembled WGS sequence"/>
</dbReference>
<keyword evidence="4" id="KW-1185">Reference proteome</keyword>
<reference evidence="3 4" key="1">
    <citation type="submission" date="2018-05" db="EMBL/GenBank/DDBJ databases">
        <title>Brachybacterium sp. M1HQ-2T, whole genome shotgun sequence.</title>
        <authorList>
            <person name="Tuo L."/>
        </authorList>
    </citation>
    <scope>NUCLEOTIDE SEQUENCE [LARGE SCALE GENOMIC DNA]</scope>
    <source>
        <strain evidence="3 4">M1HQ-2</strain>
    </source>
</reference>
<evidence type="ECO:0000256" key="1">
    <source>
        <dbReference type="SAM" id="MobiDB-lite"/>
    </source>
</evidence>
<dbReference type="SMART" id="SM00418">
    <property type="entry name" value="HTH_ARSR"/>
    <property type="match status" value="1"/>
</dbReference>
<dbReference type="InterPro" id="IPR036388">
    <property type="entry name" value="WH-like_DNA-bd_sf"/>
</dbReference>
<evidence type="ECO:0000259" key="2">
    <source>
        <dbReference type="SMART" id="SM00418"/>
    </source>
</evidence>
<evidence type="ECO:0000313" key="3">
    <source>
        <dbReference type="EMBL" id="PWH06029.1"/>
    </source>
</evidence>
<dbReference type="AlphaFoldDB" id="A0A2U2RJH4"/>
<dbReference type="Gene3D" id="1.10.10.10">
    <property type="entry name" value="Winged helix-like DNA-binding domain superfamily/Winged helix DNA-binding domain"/>
    <property type="match status" value="1"/>
</dbReference>
<dbReference type="EMBL" id="QFKX01000003">
    <property type="protein sequence ID" value="PWH06029.1"/>
    <property type="molecule type" value="Genomic_DNA"/>
</dbReference>
<organism evidence="3 4">
    <name type="scientific">Brachybacterium endophyticum</name>
    <dbReference type="NCBI Taxonomy" id="2182385"/>
    <lineage>
        <taxon>Bacteria</taxon>
        <taxon>Bacillati</taxon>
        <taxon>Actinomycetota</taxon>
        <taxon>Actinomycetes</taxon>
        <taxon>Micrococcales</taxon>
        <taxon>Dermabacteraceae</taxon>
        <taxon>Brachybacterium</taxon>
    </lineage>
</organism>
<dbReference type="InterPro" id="IPR036390">
    <property type="entry name" value="WH_DNA-bd_sf"/>
</dbReference>
<dbReference type="GO" id="GO:0003700">
    <property type="term" value="F:DNA-binding transcription factor activity"/>
    <property type="evidence" value="ECO:0007669"/>
    <property type="project" value="InterPro"/>
</dbReference>
<dbReference type="SUPFAM" id="SSF46785">
    <property type="entry name" value="Winged helix' DNA-binding domain"/>
    <property type="match status" value="1"/>
</dbReference>
<name>A0A2U2RJH4_9MICO</name>
<gene>
    <name evidence="3" type="ORF">DEO23_09415</name>
</gene>
<dbReference type="InterPro" id="IPR001845">
    <property type="entry name" value="HTH_ArsR_DNA-bd_dom"/>
</dbReference>
<feature type="region of interest" description="Disordered" evidence="1">
    <location>
        <begin position="178"/>
        <end position="197"/>
    </location>
</feature>